<keyword evidence="1" id="KW-0805">Transcription regulation</keyword>
<reference evidence="4" key="1">
    <citation type="submission" date="2020-10" db="EMBL/GenBank/DDBJ databases">
        <authorList>
            <person name="Castelo-Branco R."/>
            <person name="Eusebio N."/>
            <person name="Adriana R."/>
            <person name="Vieira A."/>
            <person name="Brugerolle De Fraissinette N."/>
            <person name="Rezende De Castro R."/>
            <person name="Schneider M.P."/>
            <person name="Vasconcelos V."/>
            <person name="Leao P.N."/>
        </authorList>
    </citation>
    <scope>NUCLEOTIDE SEQUENCE</scope>
    <source>
        <strain evidence="4">LEGE 11480</strain>
    </source>
</reference>
<dbReference type="InterPro" id="IPR018060">
    <property type="entry name" value="HTH_AraC"/>
</dbReference>
<dbReference type="AlphaFoldDB" id="A0A928VPM6"/>
<dbReference type="Gene3D" id="3.40.50.880">
    <property type="match status" value="1"/>
</dbReference>
<keyword evidence="2" id="KW-0804">Transcription</keyword>
<evidence type="ECO:0000259" key="3">
    <source>
        <dbReference type="PROSITE" id="PS01124"/>
    </source>
</evidence>
<gene>
    <name evidence="4" type="ORF">IQ266_21800</name>
</gene>
<dbReference type="Pfam" id="PF12833">
    <property type="entry name" value="HTH_18"/>
    <property type="match status" value="1"/>
</dbReference>
<dbReference type="SMART" id="SM00342">
    <property type="entry name" value="HTH_ARAC"/>
    <property type="match status" value="1"/>
</dbReference>
<dbReference type="SUPFAM" id="SSF46689">
    <property type="entry name" value="Homeodomain-like"/>
    <property type="match status" value="1"/>
</dbReference>
<dbReference type="Pfam" id="PF01965">
    <property type="entry name" value="DJ-1_PfpI"/>
    <property type="match status" value="1"/>
</dbReference>
<organism evidence="4 5">
    <name type="scientific">Romeriopsis navalis LEGE 11480</name>
    <dbReference type="NCBI Taxonomy" id="2777977"/>
    <lineage>
        <taxon>Bacteria</taxon>
        <taxon>Bacillati</taxon>
        <taxon>Cyanobacteriota</taxon>
        <taxon>Cyanophyceae</taxon>
        <taxon>Leptolyngbyales</taxon>
        <taxon>Leptolyngbyaceae</taxon>
        <taxon>Romeriopsis</taxon>
        <taxon>Romeriopsis navalis</taxon>
    </lineage>
</organism>
<dbReference type="EMBL" id="JADEXQ010000102">
    <property type="protein sequence ID" value="MBE9032376.1"/>
    <property type="molecule type" value="Genomic_DNA"/>
</dbReference>
<evidence type="ECO:0000313" key="4">
    <source>
        <dbReference type="EMBL" id="MBE9032376.1"/>
    </source>
</evidence>
<dbReference type="PROSITE" id="PS01124">
    <property type="entry name" value="HTH_ARAC_FAMILY_2"/>
    <property type="match status" value="1"/>
</dbReference>
<accession>A0A928VPM6</accession>
<dbReference type="InterPro" id="IPR002818">
    <property type="entry name" value="DJ-1/PfpI"/>
</dbReference>
<dbReference type="GO" id="GO:0043565">
    <property type="term" value="F:sequence-specific DNA binding"/>
    <property type="evidence" value="ECO:0007669"/>
    <property type="project" value="InterPro"/>
</dbReference>
<keyword evidence="5" id="KW-1185">Reference proteome</keyword>
<dbReference type="PANTHER" id="PTHR43130">
    <property type="entry name" value="ARAC-FAMILY TRANSCRIPTIONAL REGULATOR"/>
    <property type="match status" value="1"/>
</dbReference>
<comment type="caution">
    <text evidence="4">The sequence shown here is derived from an EMBL/GenBank/DDBJ whole genome shotgun (WGS) entry which is preliminary data.</text>
</comment>
<evidence type="ECO:0000256" key="2">
    <source>
        <dbReference type="ARBA" id="ARBA00023163"/>
    </source>
</evidence>
<dbReference type="CDD" id="cd03138">
    <property type="entry name" value="GATase1_AraC_2"/>
    <property type="match status" value="1"/>
</dbReference>
<dbReference type="Gene3D" id="1.10.10.60">
    <property type="entry name" value="Homeodomain-like"/>
    <property type="match status" value="1"/>
</dbReference>
<feature type="domain" description="HTH araC/xylS-type" evidence="3">
    <location>
        <begin position="220"/>
        <end position="317"/>
    </location>
</feature>
<dbReference type="GO" id="GO:0003700">
    <property type="term" value="F:DNA-binding transcription factor activity"/>
    <property type="evidence" value="ECO:0007669"/>
    <property type="project" value="InterPro"/>
</dbReference>
<evidence type="ECO:0000313" key="5">
    <source>
        <dbReference type="Proteomes" id="UP000625316"/>
    </source>
</evidence>
<evidence type="ECO:0000256" key="1">
    <source>
        <dbReference type="ARBA" id="ARBA00023015"/>
    </source>
</evidence>
<name>A0A928VPM6_9CYAN</name>
<dbReference type="RefSeq" id="WP_264327196.1">
    <property type="nucleotide sequence ID" value="NZ_JADEXQ010000102.1"/>
</dbReference>
<dbReference type="Proteomes" id="UP000625316">
    <property type="component" value="Unassembled WGS sequence"/>
</dbReference>
<sequence length="319" mass="35192">MKIFVLVVDNMFDTGLTAILDTLAMGNEFIADRGDSEPFEVTIVGVRSFVQTHLGLGVSAALATSLPHPDVVVVPALADKTPELLNAALQRPDIIEAQSVIQQWYQSGTLVTAACTGTYLLAAAGLLDGVRATTTWWLAPDFRKRFPEVILDDSQMLVVQDQRVTAGAALAHVDLALWIVRQYSQEVAQLVSRHLLIDGRPSQAVYAIANHLAHNDSLIERFQHWVRQNLTSFTMTDAANAMAVSERTLQRRCRDVLGRTPIAFVQDLRIEQAIYRLQTTDTSVEAIAEAVGYLDGVTLRTLLRKKTGCSVSELRRINK</sequence>
<dbReference type="InterPro" id="IPR009057">
    <property type="entry name" value="Homeodomain-like_sf"/>
</dbReference>
<proteinExistence type="predicted"/>
<dbReference type="InterPro" id="IPR052158">
    <property type="entry name" value="INH-QAR"/>
</dbReference>
<dbReference type="PANTHER" id="PTHR43130:SF3">
    <property type="entry name" value="HTH-TYPE TRANSCRIPTIONAL REGULATOR RV1931C"/>
    <property type="match status" value="1"/>
</dbReference>
<dbReference type="SUPFAM" id="SSF52317">
    <property type="entry name" value="Class I glutamine amidotransferase-like"/>
    <property type="match status" value="1"/>
</dbReference>
<protein>
    <submittedName>
        <fullName evidence="4">Helix-turn-helix domain-containing protein</fullName>
    </submittedName>
</protein>
<dbReference type="InterPro" id="IPR029062">
    <property type="entry name" value="Class_I_gatase-like"/>
</dbReference>